<accession>A0A557SYL7</accession>
<evidence type="ECO:0000313" key="1">
    <source>
        <dbReference type="EMBL" id="TVP41695.1"/>
    </source>
</evidence>
<organism evidence="1 2">
    <name type="scientific">Candidatus Nitrosocosmicus arcticus</name>
    <dbReference type="NCBI Taxonomy" id="2035267"/>
    <lineage>
        <taxon>Archaea</taxon>
        <taxon>Nitrososphaerota</taxon>
        <taxon>Nitrososphaeria</taxon>
        <taxon>Nitrososphaerales</taxon>
        <taxon>Nitrososphaeraceae</taxon>
        <taxon>Candidatus Nitrosocosmicus</taxon>
    </lineage>
</organism>
<evidence type="ECO:0000313" key="2">
    <source>
        <dbReference type="Proteomes" id="UP000315289"/>
    </source>
</evidence>
<proteinExistence type="predicted"/>
<protein>
    <submittedName>
        <fullName evidence="1">Uncharacterized protein</fullName>
    </submittedName>
</protein>
<name>A0A557SYL7_9ARCH</name>
<dbReference type="EMBL" id="VOAH01000001">
    <property type="protein sequence ID" value="TVP41695.1"/>
    <property type="molecule type" value="Genomic_DNA"/>
</dbReference>
<dbReference type="AlphaFoldDB" id="A0A557SYL7"/>
<dbReference type="RefSeq" id="WP_144728284.1">
    <property type="nucleotide sequence ID" value="NZ_ML675578.1"/>
</dbReference>
<keyword evidence="2" id="KW-1185">Reference proteome</keyword>
<comment type="caution">
    <text evidence="1">The sequence shown here is derived from an EMBL/GenBank/DDBJ whole genome shotgun (WGS) entry which is preliminary data.</text>
</comment>
<dbReference type="Proteomes" id="UP000315289">
    <property type="component" value="Unassembled WGS sequence"/>
</dbReference>
<reference evidence="1 2" key="1">
    <citation type="journal article" date="2019" name="Front. Microbiol.">
        <title>Ammonia Oxidation by the Arctic Terrestrial Thaumarchaeote Candidatus Nitrosocosmicus arcticus Is Stimulated by Increasing Temperatures.</title>
        <authorList>
            <person name="Alves R.J.E."/>
            <person name="Kerou M."/>
            <person name="Zappe A."/>
            <person name="Bittner R."/>
            <person name="Abby S.S."/>
            <person name="Schmidt H.A."/>
            <person name="Pfeifer K."/>
            <person name="Schleper C."/>
        </authorList>
    </citation>
    <scope>NUCLEOTIDE SEQUENCE [LARGE SCALE GENOMIC DNA]</scope>
    <source>
        <strain evidence="1 2">Kfb</strain>
    </source>
</reference>
<gene>
    <name evidence="1" type="ORF">NARC_10101</name>
</gene>
<sequence>MPTTISIFYGNHNGAIAEEYVYNCTIGGSAYTKAYAFATSDDILIVIAFTGDPTTFDRYSPEFENSVKTGEISNPIDITKCESYSIIKRTVEGFG</sequence>